<keyword evidence="2" id="KW-1185">Reference proteome</keyword>
<proteinExistence type="predicted"/>
<evidence type="ECO:0000313" key="2">
    <source>
        <dbReference type="Proteomes" id="UP000730161"/>
    </source>
</evidence>
<name>A0A8J7W987_9EURY</name>
<accession>A0A8J7W987</accession>
<dbReference type="Proteomes" id="UP000730161">
    <property type="component" value="Unassembled WGS sequence"/>
</dbReference>
<gene>
    <name evidence="1" type="ORF">RJ53_05405</name>
</gene>
<dbReference type="EMBL" id="JWHL01000006">
    <property type="protein sequence ID" value="MBR1368970.1"/>
    <property type="molecule type" value="Genomic_DNA"/>
</dbReference>
<protein>
    <submittedName>
        <fullName evidence="1">Uncharacterized protein</fullName>
    </submittedName>
</protein>
<dbReference type="AlphaFoldDB" id="A0A8J7W987"/>
<sequence>MYQVIYVLRTFRARIRNNYIEWDNDTESQIPTDEQIPVFITILSDQERADQSTTLIDTKKSFKKNDAERGKKMGDALKQLAKMNVFGEIHDPIRWQREQRRDRKLPGRYDAD</sequence>
<organism evidence="1 2">
    <name type="scientific">Methanocalculus chunghsingensis</name>
    <dbReference type="NCBI Taxonomy" id="156457"/>
    <lineage>
        <taxon>Archaea</taxon>
        <taxon>Methanobacteriati</taxon>
        <taxon>Methanobacteriota</taxon>
        <taxon>Stenosarchaea group</taxon>
        <taxon>Methanomicrobia</taxon>
        <taxon>Methanomicrobiales</taxon>
        <taxon>Methanocalculaceae</taxon>
        <taxon>Methanocalculus</taxon>
    </lineage>
</organism>
<comment type="caution">
    <text evidence="1">The sequence shown here is derived from an EMBL/GenBank/DDBJ whole genome shotgun (WGS) entry which is preliminary data.</text>
</comment>
<reference evidence="1" key="1">
    <citation type="submission" date="2014-12" db="EMBL/GenBank/DDBJ databases">
        <authorList>
            <person name="Huang H.-H."/>
            <person name="Chen S.-C."/>
            <person name="Lai M.-C."/>
        </authorList>
    </citation>
    <scope>NUCLEOTIDE SEQUENCE</scope>
    <source>
        <strain evidence="1">K1F9705b</strain>
    </source>
</reference>
<evidence type="ECO:0000313" key="1">
    <source>
        <dbReference type="EMBL" id="MBR1368970.1"/>
    </source>
</evidence>